<dbReference type="Proteomes" id="UP001207588">
    <property type="component" value="Unassembled WGS sequence"/>
</dbReference>
<gene>
    <name evidence="1" type="ORF">H7I91_28455</name>
</gene>
<reference evidence="1" key="1">
    <citation type="submission" date="2020-07" db="EMBL/GenBank/DDBJ databases">
        <authorList>
            <person name="Pettersson B.M.F."/>
            <person name="Behra P.R.K."/>
            <person name="Ramesh M."/>
            <person name="Das S."/>
            <person name="Dasgupta S."/>
            <person name="Kirsebom L.A."/>
        </authorList>
    </citation>
    <scope>NUCLEOTIDE SEQUENCE</scope>
    <source>
        <strain evidence="1">DSM 45439</strain>
    </source>
</reference>
<dbReference type="RefSeq" id="WP_139807293.1">
    <property type="nucleotide sequence ID" value="NZ_JACKTG010000095.1"/>
</dbReference>
<dbReference type="EMBL" id="JACKTG010000095">
    <property type="protein sequence ID" value="MCV6993133.1"/>
    <property type="molecule type" value="Genomic_DNA"/>
</dbReference>
<sequence>MSQACGGAVLDRAKVLHRSSGEIGSAQWRGCAAAVCRENGVDELHVEQLVDVMRHAHIQALRQAWSDAEAAGRTRGRGLSMRVVLLGGEKGPWEIAAEAAQAAALHYLRQLRST</sequence>
<evidence type="ECO:0000313" key="1">
    <source>
        <dbReference type="EMBL" id="MCV6993133.1"/>
    </source>
</evidence>
<accession>A0AAW5SF09</accession>
<dbReference type="AlphaFoldDB" id="A0AAW5SF09"/>
<reference evidence="1" key="2">
    <citation type="journal article" date="2022" name="BMC Genomics">
        <title>Comparative genome analysis of mycobacteria focusing on tRNA and non-coding RNA.</title>
        <authorList>
            <person name="Behra P.R.K."/>
            <person name="Pettersson B.M.F."/>
            <person name="Ramesh M."/>
            <person name="Das S."/>
            <person name="Dasgupta S."/>
            <person name="Kirsebom L.A."/>
        </authorList>
    </citation>
    <scope>NUCLEOTIDE SEQUENCE</scope>
    <source>
        <strain evidence="1">DSM 45439</strain>
    </source>
</reference>
<comment type="caution">
    <text evidence="1">The sequence shown here is derived from an EMBL/GenBank/DDBJ whole genome shotgun (WGS) entry which is preliminary data.</text>
</comment>
<proteinExistence type="predicted"/>
<evidence type="ECO:0000313" key="2">
    <source>
        <dbReference type="Proteomes" id="UP001207588"/>
    </source>
</evidence>
<organism evidence="1 2">
    <name type="scientific">Mycobacterium bouchedurhonense</name>
    <dbReference type="NCBI Taxonomy" id="701041"/>
    <lineage>
        <taxon>Bacteria</taxon>
        <taxon>Bacillati</taxon>
        <taxon>Actinomycetota</taxon>
        <taxon>Actinomycetes</taxon>
        <taxon>Mycobacteriales</taxon>
        <taxon>Mycobacteriaceae</taxon>
        <taxon>Mycobacterium</taxon>
        <taxon>Mycobacterium avium complex (MAC)</taxon>
    </lineage>
</organism>
<name>A0AAW5SF09_MYCBC</name>
<protein>
    <submittedName>
        <fullName evidence="1">Uncharacterized protein</fullName>
    </submittedName>
</protein>